<reference evidence="1" key="1">
    <citation type="submission" date="2014-11" db="EMBL/GenBank/DDBJ databases">
        <authorList>
            <person name="Amaro Gonzalez C."/>
        </authorList>
    </citation>
    <scope>NUCLEOTIDE SEQUENCE</scope>
</reference>
<proteinExistence type="predicted"/>
<organism evidence="1">
    <name type="scientific">Anguilla anguilla</name>
    <name type="common">European freshwater eel</name>
    <name type="synonym">Muraena anguilla</name>
    <dbReference type="NCBI Taxonomy" id="7936"/>
    <lineage>
        <taxon>Eukaryota</taxon>
        <taxon>Metazoa</taxon>
        <taxon>Chordata</taxon>
        <taxon>Craniata</taxon>
        <taxon>Vertebrata</taxon>
        <taxon>Euteleostomi</taxon>
        <taxon>Actinopterygii</taxon>
        <taxon>Neopterygii</taxon>
        <taxon>Teleostei</taxon>
        <taxon>Anguilliformes</taxon>
        <taxon>Anguillidae</taxon>
        <taxon>Anguilla</taxon>
    </lineage>
</organism>
<protein>
    <submittedName>
        <fullName evidence="1">Uncharacterized protein</fullName>
    </submittedName>
</protein>
<reference evidence="1" key="2">
    <citation type="journal article" date="2015" name="Fish Shellfish Immunol.">
        <title>Early steps in the European eel (Anguilla anguilla)-Vibrio vulnificus interaction in the gills: Role of the RtxA13 toxin.</title>
        <authorList>
            <person name="Callol A."/>
            <person name="Pajuelo D."/>
            <person name="Ebbesson L."/>
            <person name="Teles M."/>
            <person name="MacKenzie S."/>
            <person name="Amaro C."/>
        </authorList>
    </citation>
    <scope>NUCLEOTIDE SEQUENCE</scope>
</reference>
<accession>A0A0E9QUZ5</accession>
<evidence type="ECO:0000313" key="1">
    <source>
        <dbReference type="EMBL" id="JAH20761.1"/>
    </source>
</evidence>
<sequence>MFVKSKRSDGRITPSSYVSDNPQRGVWLC</sequence>
<name>A0A0E9QUZ5_ANGAN</name>
<dbReference type="AlphaFoldDB" id="A0A0E9QUZ5"/>
<dbReference type="EMBL" id="GBXM01087816">
    <property type="protein sequence ID" value="JAH20761.1"/>
    <property type="molecule type" value="Transcribed_RNA"/>
</dbReference>